<dbReference type="Gene3D" id="1.25.40.20">
    <property type="entry name" value="Ankyrin repeat-containing domain"/>
    <property type="match status" value="1"/>
</dbReference>
<dbReference type="AlphaFoldDB" id="A0AA38M2V9"/>
<organism evidence="2 3">
    <name type="scientific">Zophobas morio</name>
    <dbReference type="NCBI Taxonomy" id="2755281"/>
    <lineage>
        <taxon>Eukaryota</taxon>
        <taxon>Metazoa</taxon>
        <taxon>Ecdysozoa</taxon>
        <taxon>Arthropoda</taxon>
        <taxon>Hexapoda</taxon>
        <taxon>Insecta</taxon>
        <taxon>Pterygota</taxon>
        <taxon>Neoptera</taxon>
        <taxon>Endopterygota</taxon>
        <taxon>Coleoptera</taxon>
        <taxon>Polyphaga</taxon>
        <taxon>Cucujiformia</taxon>
        <taxon>Tenebrionidae</taxon>
        <taxon>Zophobas</taxon>
    </lineage>
</organism>
<evidence type="ECO:0000313" key="3">
    <source>
        <dbReference type="Proteomes" id="UP001168821"/>
    </source>
</evidence>
<gene>
    <name evidence="2" type="ORF">Zmor_027901</name>
</gene>
<evidence type="ECO:0000256" key="1">
    <source>
        <dbReference type="PROSITE-ProRule" id="PRU00023"/>
    </source>
</evidence>
<dbReference type="InterPro" id="IPR036770">
    <property type="entry name" value="Ankyrin_rpt-contain_sf"/>
</dbReference>
<dbReference type="EMBL" id="JALNTZ010000009">
    <property type="protein sequence ID" value="KAJ3641391.1"/>
    <property type="molecule type" value="Genomic_DNA"/>
</dbReference>
<keyword evidence="3" id="KW-1185">Reference proteome</keyword>
<dbReference type="PROSITE" id="PS50088">
    <property type="entry name" value="ANK_REPEAT"/>
    <property type="match status" value="1"/>
</dbReference>
<keyword evidence="1" id="KW-0040">ANK repeat</keyword>
<evidence type="ECO:0008006" key="4">
    <source>
        <dbReference type="Google" id="ProtNLM"/>
    </source>
</evidence>
<feature type="repeat" description="ANK" evidence="1">
    <location>
        <begin position="112"/>
        <end position="139"/>
    </location>
</feature>
<evidence type="ECO:0000313" key="2">
    <source>
        <dbReference type="EMBL" id="KAJ3641391.1"/>
    </source>
</evidence>
<dbReference type="SMART" id="SM00248">
    <property type="entry name" value="ANK"/>
    <property type="match status" value="2"/>
</dbReference>
<dbReference type="Pfam" id="PF13637">
    <property type="entry name" value="Ank_4"/>
    <property type="match status" value="1"/>
</dbReference>
<dbReference type="SUPFAM" id="SSF48403">
    <property type="entry name" value="Ankyrin repeat"/>
    <property type="match status" value="1"/>
</dbReference>
<sequence length="534" mass="63381">MDVTEQTPITKEDIVCTIRTNNLPGLKILAEISPEEFHWLKIDSINLLLSHILQENQKEMFQFMLQFQDTDSRQRALRYILNFSDKEHEYYIHELIKDGVQIHGHNLESDLLHWAVDKSCFNLTKFLLEAGVDPNIRDGSGRTPLYKIFEKPENRYEFVCMLLYYEADPSIEFYKGYNLFEIAIRDKYPVFLQEILFYYTFDDQPRSEILSDILLALGKQKSTFFYEILSYDVEILINDTSGEFWNTLYDVLTIDLVDLQLLLDKHTGMIRNVFEKCNNEIFNPNYRKRDRSYLARLWQSGIYTILEDHNVLINLDYLYENKEELRHHIHDFCLSLDISKIFEALANVNAHDQIFYLLTRGLRADSYFVDTIFEECGYCPLFKLLLHLELKTFSRKKHALFLRKRNSVVALIREVNTNVKTFFRNLQETMLSVENLLDYSAHPELIRFLSNLSEYVGRIKLKGIRSRLETHPRVPRLVELSRNASRDYLVERHSILTTRKFYSVVNALEIPSFYKKILTLETKLYEVINKDDYC</sequence>
<protein>
    <recommendedName>
        <fullName evidence="4">Ankyrin repeat-containing protein</fullName>
    </recommendedName>
</protein>
<dbReference type="Proteomes" id="UP001168821">
    <property type="component" value="Unassembled WGS sequence"/>
</dbReference>
<accession>A0AA38M2V9</accession>
<proteinExistence type="predicted"/>
<reference evidence="2" key="1">
    <citation type="journal article" date="2023" name="G3 (Bethesda)">
        <title>Whole genome assemblies of Zophobas morio and Tenebrio molitor.</title>
        <authorList>
            <person name="Kaur S."/>
            <person name="Stinson S.A."/>
            <person name="diCenzo G.C."/>
        </authorList>
    </citation>
    <scope>NUCLEOTIDE SEQUENCE</scope>
    <source>
        <strain evidence="2">QUZm001</strain>
    </source>
</reference>
<name>A0AA38M2V9_9CUCU</name>
<comment type="caution">
    <text evidence="2">The sequence shown here is derived from an EMBL/GenBank/DDBJ whole genome shotgun (WGS) entry which is preliminary data.</text>
</comment>
<dbReference type="InterPro" id="IPR002110">
    <property type="entry name" value="Ankyrin_rpt"/>
</dbReference>